<accession>A0ABP2X637</accession>
<comment type="caution">
    <text evidence="2">The sequence shown here is derived from an EMBL/GenBank/DDBJ whole genome shotgun (WGS) entry which is preliminary data.</text>
</comment>
<keyword evidence="1" id="KW-0472">Membrane</keyword>
<keyword evidence="1" id="KW-0812">Transmembrane</keyword>
<evidence type="ECO:0000256" key="1">
    <source>
        <dbReference type="SAM" id="Phobius"/>
    </source>
</evidence>
<gene>
    <name evidence="2" type="ORF">CP10881SC42_0865</name>
</gene>
<evidence type="ECO:0000313" key="3">
    <source>
        <dbReference type="Proteomes" id="UP000014821"/>
    </source>
</evidence>
<proteinExistence type="predicted"/>
<evidence type="ECO:0008006" key="4">
    <source>
        <dbReference type="Google" id="ProtNLM"/>
    </source>
</evidence>
<reference evidence="2" key="1">
    <citation type="submission" date="2013-04" db="EMBL/GenBank/DDBJ databases">
        <title>Genome sequence of Chlamydia psittaci 10_881_SC42.</title>
        <authorList>
            <person name="Huot-Creasy H."/>
            <person name="McCracken C.L."/>
            <person name="Humphries M."/>
            <person name="Sachse K."/>
            <person name="Laroucau K."/>
            <person name="Bavoil P."/>
            <person name="Myers G.S."/>
        </authorList>
    </citation>
    <scope>NUCLEOTIDE SEQUENCE [LARGE SCALE GENOMIC DNA]</scope>
    <source>
        <strain evidence="2">10_881_SC42</strain>
    </source>
</reference>
<organism evidence="2 3">
    <name type="scientific">Chlamydia avium</name>
    <dbReference type="NCBI Taxonomy" id="1457141"/>
    <lineage>
        <taxon>Bacteria</taxon>
        <taxon>Pseudomonadati</taxon>
        <taxon>Chlamydiota</taxon>
        <taxon>Chlamydiia</taxon>
        <taxon>Chlamydiales</taxon>
        <taxon>Chlamydiaceae</taxon>
        <taxon>Chlamydia/Chlamydophila group</taxon>
        <taxon>Chlamydia</taxon>
    </lineage>
</organism>
<evidence type="ECO:0000313" key="2">
    <source>
        <dbReference type="EMBL" id="EPP38078.1"/>
    </source>
</evidence>
<protein>
    <recommendedName>
        <fullName evidence="4">Lipoprotein</fullName>
    </recommendedName>
</protein>
<sequence>MHSLLLFLRYYYSKIFGAVVLLSSIFVILSLSSCSQPSLSSFTEFIDNDYTAGAQLGIEQGAGHDELFGQQVVVTWSLPYRMQKLLPATLHLSIYYGDGKTEKLTYEVRQLSGYSVYCLKGDDYYNRQGIVSYKVSLLSEDKEIVSRRHHIWTEVIAIDTFGAP</sequence>
<dbReference type="Proteomes" id="UP000014821">
    <property type="component" value="Unassembled WGS sequence"/>
</dbReference>
<dbReference type="RefSeq" id="WP_020359283.1">
    <property type="nucleotide sequence ID" value="NZ_KE360587.1"/>
</dbReference>
<keyword evidence="1" id="KW-1133">Transmembrane helix</keyword>
<dbReference type="EMBL" id="ATND01000002">
    <property type="protein sequence ID" value="EPP38078.1"/>
    <property type="molecule type" value="Genomic_DNA"/>
</dbReference>
<keyword evidence="3" id="KW-1185">Reference proteome</keyword>
<name>A0ABP2X637_9CHLA</name>
<feature type="transmembrane region" description="Helical" evidence="1">
    <location>
        <begin position="12"/>
        <end position="31"/>
    </location>
</feature>